<sequence>MKLTIATIIYAVSFQCAFGNRGCSNIRILNKCLCLPILFKYGNFLNSPKCRKHRMKNIRSHRILHIFNSSQKHITLWLFFSPISTHNRLNKAFKCCWVHRKVGIGVVPAPVRLELNI</sequence>
<name>A0A7C9ABF4_OPUST</name>
<reference evidence="1" key="1">
    <citation type="journal article" date="2013" name="J. Plant Res.">
        <title>Effect of fungi and light on seed germination of three Opuntia species from semiarid lands of central Mexico.</title>
        <authorList>
            <person name="Delgado-Sanchez P."/>
            <person name="Jimenez-Bremont J.F."/>
            <person name="Guerrero-Gonzalez Mde L."/>
            <person name="Flores J."/>
        </authorList>
    </citation>
    <scope>NUCLEOTIDE SEQUENCE</scope>
    <source>
        <tissue evidence="1">Cladode</tissue>
    </source>
</reference>
<reference evidence="1" key="2">
    <citation type="submission" date="2020-07" db="EMBL/GenBank/DDBJ databases">
        <authorList>
            <person name="Vera ALvarez R."/>
            <person name="Arias-Moreno D.M."/>
            <person name="Jimenez-Jacinto V."/>
            <person name="Jimenez-Bremont J.F."/>
            <person name="Swaminathan K."/>
            <person name="Moose S.P."/>
            <person name="Guerrero-Gonzalez M.L."/>
            <person name="Marino-Ramirez L."/>
            <person name="Landsman D."/>
            <person name="Rodriguez-Kessler M."/>
            <person name="Delgado-Sanchez P."/>
        </authorList>
    </citation>
    <scope>NUCLEOTIDE SEQUENCE</scope>
    <source>
        <tissue evidence="1">Cladode</tissue>
    </source>
</reference>
<organism evidence="1">
    <name type="scientific">Opuntia streptacantha</name>
    <name type="common">Prickly pear cactus</name>
    <name type="synonym">Opuntia cardona</name>
    <dbReference type="NCBI Taxonomy" id="393608"/>
    <lineage>
        <taxon>Eukaryota</taxon>
        <taxon>Viridiplantae</taxon>
        <taxon>Streptophyta</taxon>
        <taxon>Embryophyta</taxon>
        <taxon>Tracheophyta</taxon>
        <taxon>Spermatophyta</taxon>
        <taxon>Magnoliopsida</taxon>
        <taxon>eudicotyledons</taxon>
        <taxon>Gunneridae</taxon>
        <taxon>Pentapetalae</taxon>
        <taxon>Caryophyllales</taxon>
        <taxon>Cactineae</taxon>
        <taxon>Cactaceae</taxon>
        <taxon>Opuntioideae</taxon>
        <taxon>Opuntia</taxon>
    </lineage>
</organism>
<evidence type="ECO:0000313" key="1">
    <source>
        <dbReference type="EMBL" id="MBA4664298.1"/>
    </source>
</evidence>
<proteinExistence type="predicted"/>
<accession>A0A7C9ABF4</accession>
<dbReference type="EMBL" id="GISG01223272">
    <property type="protein sequence ID" value="MBA4664298.1"/>
    <property type="molecule type" value="Transcribed_RNA"/>
</dbReference>
<protein>
    <submittedName>
        <fullName evidence="1">Uncharacterized protein</fullName>
    </submittedName>
</protein>
<dbReference type="AlphaFoldDB" id="A0A7C9ABF4"/>